<evidence type="ECO:0000313" key="1">
    <source>
        <dbReference type="Proteomes" id="UP000504631"/>
    </source>
</evidence>
<dbReference type="RefSeq" id="XP_033361702.1">
    <property type="nucleotide sequence ID" value="XM_033505811.1"/>
</dbReference>
<dbReference type="PANTHER" id="PTHR38681:SF1">
    <property type="entry name" value="RETROVIRUS-RELATED POL POLYPROTEIN FROM TRANSPOSON 412-LIKE PROTEIN"/>
    <property type="match status" value="1"/>
</dbReference>
<organism evidence="1 2">
    <name type="scientific">Bombus vosnesenskii</name>
    <dbReference type="NCBI Taxonomy" id="207650"/>
    <lineage>
        <taxon>Eukaryota</taxon>
        <taxon>Metazoa</taxon>
        <taxon>Ecdysozoa</taxon>
        <taxon>Arthropoda</taxon>
        <taxon>Hexapoda</taxon>
        <taxon>Insecta</taxon>
        <taxon>Pterygota</taxon>
        <taxon>Neoptera</taxon>
        <taxon>Endopterygota</taxon>
        <taxon>Hymenoptera</taxon>
        <taxon>Apocrita</taxon>
        <taxon>Aculeata</taxon>
        <taxon>Apoidea</taxon>
        <taxon>Anthophila</taxon>
        <taxon>Apidae</taxon>
        <taxon>Bombus</taxon>
        <taxon>Pyrobombus</taxon>
    </lineage>
</organism>
<dbReference type="GeneID" id="117239987"/>
<dbReference type="PANTHER" id="PTHR38681">
    <property type="entry name" value="RETROVIRUS-RELATED POL POLYPROTEIN FROM TRANSPOSON 412-LIKE PROTEIN-RELATED"/>
    <property type="match status" value="1"/>
</dbReference>
<reference evidence="2" key="1">
    <citation type="submission" date="2025-08" db="UniProtKB">
        <authorList>
            <consortium name="RefSeq"/>
        </authorList>
    </citation>
    <scope>IDENTIFICATION</scope>
    <source>
        <tissue evidence="2">Muscle</tissue>
    </source>
</reference>
<proteinExistence type="predicted"/>
<sequence length="193" mass="21877">MEASTIASALLSTVQSKITTDQGRQFESQLYKELCRFSVSKVESGDKVPRHEQLRRNFRTAIKEDLNAAAAEMICGTGIRLPAEFFIATEQQANAEYANWLKEQMRKVRPYPATRHGGRKISVFKKLESSPYVFLRHSAIGGPLQPQFDGPFKVVKRGEKDYVIKINDRDVTVSIDRLKLAFVVPDDLEERTA</sequence>
<dbReference type="Proteomes" id="UP000504631">
    <property type="component" value="Unplaced"/>
</dbReference>
<gene>
    <name evidence="2" type="primary">LOC117239987</name>
</gene>
<accession>A0A6J3L8R2</accession>
<dbReference type="AlphaFoldDB" id="A0A6J3L8R2"/>
<evidence type="ECO:0000313" key="2">
    <source>
        <dbReference type="RefSeq" id="XP_033361702.1"/>
    </source>
</evidence>
<name>A0A6J3L8R2_9HYME</name>
<keyword evidence="1" id="KW-1185">Reference proteome</keyword>
<dbReference type="KEGG" id="bvk:117239987"/>
<protein>
    <submittedName>
        <fullName evidence="2">Uncharacterized protein LOC117239987</fullName>
    </submittedName>
</protein>